<dbReference type="SUPFAM" id="SSF53335">
    <property type="entry name" value="S-adenosyl-L-methionine-dependent methyltransferases"/>
    <property type="match status" value="1"/>
</dbReference>
<dbReference type="OrthoDB" id="3826968at2"/>
<dbReference type="AlphaFoldDB" id="A0A0S2I356"/>
<evidence type="ECO:0000313" key="1">
    <source>
        <dbReference type="EMBL" id="ALO16635.1"/>
    </source>
</evidence>
<protein>
    <recommendedName>
        <fullName evidence="3">Macrocin-O-methyltransferase (TylF)</fullName>
    </recommendedName>
</protein>
<keyword evidence="2" id="KW-1185">Reference proteome</keyword>
<accession>A0A0S2I356</accession>
<dbReference type="KEGG" id="blq:L21SP5_03015"/>
<dbReference type="Pfam" id="PF13578">
    <property type="entry name" value="Methyltransf_24"/>
    <property type="match status" value="1"/>
</dbReference>
<dbReference type="Gene3D" id="3.40.50.150">
    <property type="entry name" value="Vaccinia Virus protein VP39"/>
    <property type="match status" value="1"/>
</dbReference>
<reference evidence="1 2" key="1">
    <citation type="submission" date="2015-11" db="EMBL/GenBank/DDBJ databases">
        <title>Description and complete genome sequence of a novel strain predominating in hypersaline microbial mats and representing a new family of the Bacteriodetes phylum.</title>
        <authorList>
            <person name="Spring S."/>
            <person name="Bunk B."/>
            <person name="Sproer C."/>
            <person name="Klenk H.-P."/>
        </authorList>
    </citation>
    <scope>NUCLEOTIDE SEQUENCE [LARGE SCALE GENOMIC DNA]</scope>
    <source>
        <strain evidence="1 2">L21-Spi-D4</strain>
    </source>
</reference>
<dbReference type="Proteomes" id="UP000064893">
    <property type="component" value="Chromosome"/>
</dbReference>
<evidence type="ECO:0008006" key="3">
    <source>
        <dbReference type="Google" id="ProtNLM"/>
    </source>
</evidence>
<sequence>MKPLRLRGKSKGLFFVLRLDRFIPGRILNFFAHMAALSKWIAKNKKGTFHDFYSWKFSYNKREDLYEHVIKQQNLDTDIDYLEFGVAAGKSFKWWINRISHENARFYGFDTFTGLPEAWGPFKKGDMANGNKPPEIDDNRHEYFTGLFQQTLLPFLSNYKSNKRKVIHMDADLYSATLYVLTLITPYLKPGDVLFFDEFNVPLHEFKAFTEWSKSFYINYEVLGGVNNFYQAAFLIK</sequence>
<proteinExistence type="predicted"/>
<dbReference type="InterPro" id="IPR029063">
    <property type="entry name" value="SAM-dependent_MTases_sf"/>
</dbReference>
<dbReference type="PANTHER" id="PTHR40036:SF1">
    <property type="entry name" value="MACROCIN O-METHYLTRANSFERASE"/>
    <property type="match status" value="1"/>
</dbReference>
<gene>
    <name evidence="1" type="ORF">L21SP5_03015</name>
</gene>
<dbReference type="EMBL" id="CP013118">
    <property type="protein sequence ID" value="ALO16635.1"/>
    <property type="molecule type" value="Genomic_DNA"/>
</dbReference>
<name>A0A0S2I356_9BACT</name>
<dbReference type="RefSeq" id="WP_057953991.1">
    <property type="nucleotide sequence ID" value="NZ_CP013118.1"/>
</dbReference>
<evidence type="ECO:0000313" key="2">
    <source>
        <dbReference type="Proteomes" id="UP000064893"/>
    </source>
</evidence>
<dbReference type="InterPro" id="IPR008884">
    <property type="entry name" value="TylF_MeTrfase"/>
</dbReference>
<dbReference type="PANTHER" id="PTHR40036">
    <property type="entry name" value="MACROCIN O-METHYLTRANSFERASE"/>
    <property type="match status" value="1"/>
</dbReference>
<organism evidence="1 2">
    <name type="scientific">Salinivirga cyanobacteriivorans</name>
    <dbReference type="NCBI Taxonomy" id="1307839"/>
    <lineage>
        <taxon>Bacteria</taxon>
        <taxon>Pseudomonadati</taxon>
        <taxon>Bacteroidota</taxon>
        <taxon>Bacteroidia</taxon>
        <taxon>Bacteroidales</taxon>
        <taxon>Salinivirgaceae</taxon>
        <taxon>Salinivirga</taxon>
    </lineage>
</organism>